<comment type="caution">
    <text evidence="2">The sequence shown here is derived from an EMBL/GenBank/DDBJ whole genome shotgun (WGS) entry which is preliminary data.</text>
</comment>
<dbReference type="EMBL" id="JACJJG010000020">
    <property type="protein sequence ID" value="MBM6673388.1"/>
    <property type="molecule type" value="Genomic_DNA"/>
</dbReference>
<evidence type="ECO:0000313" key="3">
    <source>
        <dbReference type="Proteomes" id="UP000706891"/>
    </source>
</evidence>
<dbReference type="RefSeq" id="WP_205104082.1">
    <property type="nucleotide sequence ID" value="NZ_JACJJG010000020.1"/>
</dbReference>
<dbReference type="InterPro" id="IPR029044">
    <property type="entry name" value="Nucleotide-diphossugar_trans"/>
</dbReference>
<reference evidence="2" key="1">
    <citation type="submission" date="2020-08" db="EMBL/GenBank/DDBJ databases">
        <authorList>
            <person name="Cejkova D."/>
            <person name="Kubasova T."/>
            <person name="Jahodarova E."/>
            <person name="Rychlik I."/>
        </authorList>
    </citation>
    <scope>NUCLEOTIDE SEQUENCE</scope>
    <source>
        <strain evidence="2">An824</strain>
    </source>
</reference>
<dbReference type="Proteomes" id="UP000706891">
    <property type="component" value="Unassembled WGS sequence"/>
</dbReference>
<dbReference type="SUPFAM" id="SSF53448">
    <property type="entry name" value="Nucleotide-diphospho-sugar transferases"/>
    <property type="match status" value="1"/>
</dbReference>
<feature type="domain" description="Glycosyltransferase 2-like" evidence="1">
    <location>
        <begin position="2"/>
        <end position="129"/>
    </location>
</feature>
<evidence type="ECO:0000259" key="1">
    <source>
        <dbReference type="Pfam" id="PF00535"/>
    </source>
</evidence>
<dbReference type="PANTHER" id="PTHR43179">
    <property type="entry name" value="RHAMNOSYLTRANSFERASE WBBL"/>
    <property type="match status" value="1"/>
</dbReference>
<dbReference type="AlphaFoldDB" id="A0A938WSG4"/>
<dbReference type="InterPro" id="IPR001173">
    <property type="entry name" value="Glyco_trans_2-like"/>
</dbReference>
<dbReference type="Pfam" id="PF00535">
    <property type="entry name" value="Glycos_transf_2"/>
    <property type="match status" value="1"/>
</dbReference>
<sequence>MSIIIVNYNTKSVTEKCIESIISQTKVVEYEIILVDNNSNDGSVNLFANDKRIHFLPSNINLGFGRANNLGYKAAKGKYVFLLNSDTILLNDAASIFYSKMEKSPKNIACIGAFLLDKDLHPNQSYGRFLTMKRVLSMLITSYLKKYRAKSSDKNHWGKYEDWMEVEMVIGADMFIKRDVIENLGLFDESFFMYHEENDMQRRFHKHGYKMALVKGPQIIHLEQVSSSKCTLMDKKIMSETGLFNYMRIWLTKSQFYILKIIYIILKLPIFLDGRYSLKDSCKYFCFLFGLKYKR</sequence>
<reference evidence="2" key="2">
    <citation type="journal article" date="2021" name="Sci. Rep.">
        <title>The distribution of antibiotic resistance genes in chicken gut microbiota commensals.</title>
        <authorList>
            <person name="Juricova H."/>
            <person name="Matiasovicova J."/>
            <person name="Kubasova T."/>
            <person name="Cejkova D."/>
            <person name="Rychlik I."/>
        </authorList>
    </citation>
    <scope>NUCLEOTIDE SEQUENCE</scope>
    <source>
        <strain evidence="2">An824</strain>
    </source>
</reference>
<gene>
    <name evidence="2" type="ORF">H6A34_05815</name>
</gene>
<dbReference type="PANTHER" id="PTHR43179:SF7">
    <property type="entry name" value="RHAMNOSYLTRANSFERASE WBBL"/>
    <property type="match status" value="1"/>
</dbReference>
<evidence type="ECO:0000313" key="2">
    <source>
        <dbReference type="EMBL" id="MBM6673388.1"/>
    </source>
</evidence>
<organism evidence="2 3">
    <name type="scientific">Marseilla massiliensis</name>
    <dbReference type="NCBI Taxonomy" id="1841864"/>
    <lineage>
        <taxon>Bacteria</taxon>
        <taxon>Pseudomonadati</taxon>
        <taxon>Bacteroidota</taxon>
        <taxon>Bacteroidia</taxon>
        <taxon>Bacteroidales</taxon>
        <taxon>Prevotellaceae</taxon>
        <taxon>Marseilla</taxon>
    </lineage>
</organism>
<name>A0A938WSG4_9BACT</name>
<proteinExistence type="predicted"/>
<keyword evidence="3" id="KW-1185">Reference proteome</keyword>
<accession>A0A938WSG4</accession>
<protein>
    <submittedName>
        <fullName evidence="2">Glycosyltransferase family 2 protein</fullName>
    </submittedName>
</protein>
<dbReference type="CDD" id="cd04186">
    <property type="entry name" value="GT_2_like_c"/>
    <property type="match status" value="1"/>
</dbReference>
<dbReference type="Gene3D" id="3.90.550.10">
    <property type="entry name" value="Spore Coat Polysaccharide Biosynthesis Protein SpsA, Chain A"/>
    <property type="match status" value="1"/>
</dbReference>